<name>A0A347ZQ04_9CHLR</name>
<dbReference type="OrthoDB" id="9781333at2"/>
<proteinExistence type="predicted"/>
<dbReference type="PANTHER" id="PTHR37947">
    <property type="entry name" value="BLL2462 PROTEIN"/>
    <property type="match status" value="1"/>
</dbReference>
<dbReference type="InterPro" id="IPR029062">
    <property type="entry name" value="Class_I_gatase-like"/>
</dbReference>
<evidence type="ECO:0000259" key="1">
    <source>
        <dbReference type="Pfam" id="PF07090"/>
    </source>
</evidence>
<sequence length="250" mass="27719">MAKIKFLLAGESWVSNSTHYKGWDFFSSTVYETGVEYLEKAFDNTNIDFIHMPGHQAAKEFPLSLEGLQQYDVICLSDIGANTLLLHPDTWLAGKSTPNRLKLLVEWVKKGGGLMMCGGYYSFAGIYAGAKYYRSPLEAILPVNIHTFDDRVETPEGAKPEVLDSAHPLVAGMGTDWPGLLGFNELVLKPEAQLVAKVDEHPLLAAMQVGQGRTMIWASDIGPHWCPVSFAEWPGYARLWNNSVNWLAGK</sequence>
<dbReference type="Proteomes" id="UP000256388">
    <property type="component" value="Unassembled WGS sequence"/>
</dbReference>
<dbReference type="SUPFAM" id="SSF52317">
    <property type="entry name" value="Class I glutamine amidotransferase-like"/>
    <property type="match status" value="1"/>
</dbReference>
<dbReference type="EMBL" id="QUMS01000004">
    <property type="protein sequence ID" value="REG06286.1"/>
    <property type="molecule type" value="Genomic_DNA"/>
</dbReference>
<evidence type="ECO:0000313" key="2">
    <source>
        <dbReference type="EMBL" id="REG06286.1"/>
    </source>
</evidence>
<comment type="caution">
    <text evidence="2">The sequence shown here is derived from an EMBL/GenBank/DDBJ whole genome shotgun (WGS) entry which is preliminary data.</text>
</comment>
<gene>
    <name evidence="2" type="ORF">DFR64_2719</name>
</gene>
<dbReference type="Gene3D" id="3.40.50.880">
    <property type="match status" value="1"/>
</dbReference>
<dbReference type="Pfam" id="PF07090">
    <property type="entry name" value="GATase1_like"/>
    <property type="match status" value="1"/>
</dbReference>
<organism evidence="2 3">
    <name type="scientific">Pelolinea submarina</name>
    <dbReference type="NCBI Taxonomy" id="913107"/>
    <lineage>
        <taxon>Bacteria</taxon>
        <taxon>Bacillati</taxon>
        <taxon>Chloroflexota</taxon>
        <taxon>Anaerolineae</taxon>
        <taxon>Anaerolineales</taxon>
        <taxon>Anaerolineaceae</taxon>
        <taxon>Pelolinea</taxon>
    </lineage>
</organism>
<keyword evidence="3" id="KW-1185">Reference proteome</keyword>
<accession>A0A347ZQ04</accession>
<dbReference type="RefSeq" id="WP_116225982.1">
    <property type="nucleotide sequence ID" value="NZ_AP018437.1"/>
</dbReference>
<dbReference type="PANTHER" id="PTHR37947:SF1">
    <property type="entry name" value="BLL2462 PROTEIN"/>
    <property type="match status" value="1"/>
</dbReference>
<dbReference type="InterPro" id="IPR010768">
    <property type="entry name" value="GATase1-like"/>
</dbReference>
<dbReference type="CDD" id="cd03143">
    <property type="entry name" value="A4_beta-galactosidase_middle_domain"/>
    <property type="match status" value="1"/>
</dbReference>
<dbReference type="AlphaFoldDB" id="A0A347ZQ04"/>
<protein>
    <submittedName>
        <fullName evidence="2">Putative membrane protein</fullName>
    </submittedName>
</protein>
<feature type="domain" description="Putative glutamine amidotransferase" evidence="1">
    <location>
        <begin position="5"/>
        <end position="248"/>
    </location>
</feature>
<reference evidence="2 3" key="1">
    <citation type="submission" date="2018-08" db="EMBL/GenBank/DDBJ databases">
        <title>Genomic Encyclopedia of Type Strains, Phase IV (KMG-IV): sequencing the most valuable type-strain genomes for metagenomic binning, comparative biology and taxonomic classification.</title>
        <authorList>
            <person name="Goeker M."/>
        </authorList>
    </citation>
    <scope>NUCLEOTIDE SEQUENCE [LARGE SCALE GENOMIC DNA]</scope>
    <source>
        <strain evidence="2 3">DSM 23923</strain>
    </source>
</reference>
<evidence type="ECO:0000313" key="3">
    <source>
        <dbReference type="Proteomes" id="UP000256388"/>
    </source>
</evidence>